<dbReference type="GO" id="GO:0072330">
    <property type="term" value="P:monocarboxylic acid biosynthetic process"/>
    <property type="evidence" value="ECO:0007669"/>
    <property type="project" value="UniProtKB-ARBA"/>
</dbReference>
<gene>
    <name evidence="2" type="ORF">PENCOP_c002G02292</name>
</gene>
<name>A0A1V6V3M3_9EURO</name>
<dbReference type="InterPro" id="IPR029058">
    <property type="entry name" value="AB_hydrolase_fold"/>
</dbReference>
<feature type="compositionally biased region" description="Pro residues" evidence="1">
    <location>
        <begin position="128"/>
        <end position="150"/>
    </location>
</feature>
<dbReference type="Gene3D" id="3.40.50.1820">
    <property type="entry name" value="alpha/beta hydrolase"/>
    <property type="match status" value="1"/>
</dbReference>
<keyword evidence="3" id="KW-1185">Reference proteome</keyword>
<reference evidence="3" key="1">
    <citation type="journal article" date="2017" name="Nat. Microbiol.">
        <title>Global analysis of biosynthetic gene clusters reveals vast potential of secondary metabolite production in Penicillium species.</title>
        <authorList>
            <person name="Nielsen J.C."/>
            <person name="Grijseels S."/>
            <person name="Prigent S."/>
            <person name="Ji B."/>
            <person name="Dainat J."/>
            <person name="Nielsen K.F."/>
            <person name="Frisvad J.C."/>
            <person name="Workman M."/>
            <person name="Nielsen J."/>
        </authorList>
    </citation>
    <scope>NUCLEOTIDE SEQUENCE [LARGE SCALE GENOMIC DNA]</scope>
    <source>
        <strain evidence="3">IBT 31321</strain>
    </source>
</reference>
<proteinExistence type="predicted"/>
<dbReference type="EMBL" id="MDDG01000002">
    <property type="protein sequence ID" value="OQE45079.1"/>
    <property type="molecule type" value="Genomic_DNA"/>
</dbReference>
<dbReference type="GO" id="GO:0017000">
    <property type="term" value="P:antibiotic biosynthetic process"/>
    <property type="evidence" value="ECO:0007669"/>
    <property type="project" value="UniProtKB-ARBA"/>
</dbReference>
<sequence>MASIPDRQYSSRAEPAPSPQKQTLDSETSSNLLSDSPSHYSSFSSSDSDDPPPHAVEVTDEDDAGNMVGVSIGREQSRMKARATPMEEKNRALEQQGSYFHIPDTIGEDGLFASEITAEPESVEPKVENPPAPAPAPAPALEPAPAPAPAPRERRSGHTPRASYPSAQYKQPEPGHLAHGPRSDLFSSGTEKTGSKDTTVSQRSGFVGALLKNTLPRRQRSWSGELKKFLPDLTSLKKRRSLSFRAPHGQNRNRSQTVAPAAKKNMGIPKRTSSLGGRPLTSRLAPSGSSIDDDGEAAEPIPELRSPDGSSAAKHSFARRPSSVMHGRPPSLRRSSSDQSLYLRASSTASSLEQRPLYENVHTQVNSRFKAIKDSLQDSSSRLLSMPNLHLQDIRNDWGSRPFLPDLGNGPSNTSNSVNAAKKEQSPPAAAPPPPPRSNTNPAHPILEEAMAELTGDVVILGGYRGSILRSAKPPHRQLWVPMKVGLNLRKVDLEVGLKPEDEERMEETIIPSGVLSHVGPVDVCRRLMKRLRKSENAQRGELRVHDYGYDWRLSPELLSRRLISFLESLPCNQEPAPGESRRGATVIAHSLGGLITRHAVNERPDLFAGVVYAGVPQHCVNILGPLRSGDDVLLSSRVLTAQVNFTFRTSFALLPEDGHCFIDKQSKKEFRIDFFDPKTWEEHRLSPCMGPALPVPASTTNNTLLGLKDISLLGKRFSMSLRDDSDEHLTHDVHTTPQESHPVSAVDKDTHARHTNAPHNPAQYAAYAAEKAQNPADGLVGPGAQPRSSAATSKIATTSTIPLPVAREYLQRTLAETKRFKENLAFRPSRHSENRYPPAAVLYGKTLPTVYGARVVSRESIKQVDAYDDLAFAAGDGVCLASAAMLPPGYRIIKDGLVKSDRGHVGLLGDLEGVGQCLKAVHRGRKEGVGLGEKEL</sequence>
<evidence type="ECO:0000313" key="3">
    <source>
        <dbReference type="Proteomes" id="UP000191500"/>
    </source>
</evidence>
<feature type="compositionally biased region" description="Polar residues" evidence="1">
    <location>
        <begin position="410"/>
        <end position="419"/>
    </location>
</feature>
<protein>
    <submittedName>
        <fullName evidence="2">Uncharacterized protein</fullName>
    </submittedName>
</protein>
<organism evidence="2 3">
    <name type="scientific">Penicillium coprophilum</name>
    <dbReference type="NCBI Taxonomy" id="36646"/>
    <lineage>
        <taxon>Eukaryota</taxon>
        <taxon>Fungi</taxon>
        <taxon>Dikarya</taxon>
        <taxon>Ascomycota</taxon>
        <taxon>Pezizomycotina</taxon>
        <taxon>Eurotiomycetes</taxon>
        <taxon>Eurotiomycetidae</taxon>
        <taxon>Eurotiales</taxon>
        <taxon>Aspergillaceae</taxon>
        <taxon>Penicillium</taxon>
    </lineage>
</organism>
<feature type="compositionally biased region" description="Polar residues" evidence="1">
    <location>
        <begin position="333"/>
        <end position="350"/>
    </location>
</feature>
<comment type="caution">
    <text evidence="2">The sequence shown here is derived from an EMBL/GenBank/DDBJ whole genome shotgun (WGS) entry which is preliminary data.</text>
</comment>
<dbReference type="AlphaFoldDB" id="A0A1V6V3M3"/>
<feature type="compositionally biased region" description="Polar residues" evidence="1">
    <location>
        <begin position="185"/>
        <end position="204"/>
    </location>
</feature>
<feature type="region of interest" description="Disordered" evidence="1">
    <location>
        <begin position="1"/>
        <end position="350"/>
    </location>
</feature>
<dbReference type="PANTHER" id="PTHR11440">
    <property type="entry name" value="LECITHIN-CHOLESTEROL ACYLTRANSFERASE-RELATED"/>
    <property type="match status" value="1"/>
</dbReference>
<dbReference type="Proteomes" id="UP000191500">
    <property type="component" value="Unassembled WGS sequence"/>
</dbReference>
<feature type="compositionally biased region" description="Low complexity" evidence="1">
    <location>
        <begin position="25"/>
        <end position="46"/>
    </location>
</feature>
<accession>A0A1V6V3M3</accession>
<evidence type="ECO:0000256" key="1">
    <source>
        <dbReference type="SAM" id="MobiDB-lite"/>
    </source>
</evidence>
<dbReference type="SUPFAM" id="SSF53474">
    <property type="entry name" value="alpha/beta-Hydrolases"/>
    <property type="match status" value="1"/>
</dbReference>
<feature type="region of interest" description="Disordered" evidence="1">
    <location>
        <begin position="402"/>
        <end position="443"/>
    </location>
</feature>
<evidence type="ECO:0000313" key="2">
    <source>
        <dbReference type="EMBL" id="OQE45079.1"/>
    </source>
</evidence>